<name>A0A2D3UZI9_9PEZI</name>
<dbReference type="GeneID" id="35604253"/>
<feature type="compositionally biased region" description="Basic and acidic residues" evidence="2">
    <location>
        <begin position="370"/>
        <end position="384"/>
    </location>
</feature>
<dbReference type="AlphaFoldDB" id="A0A2D3UZI9"/>
<dbReference type="EMBL" id="FJUY01000017">
    <property type="protein sequence ID" value="CZT23467.1"/>
    <property type="molecule type" value="Genomic_DNA"/>
</dbReference>
<keyword evidence="1" id="KW-0175">Coiled coil</keyword>
<gene>
    <name evidence="3" type="ORF">RCC_09181</name>
</gene>
<feature type="region of interest" description="Disordered" evidence="2">
    <location>
        <begin position="365"/>
        <end position="401"/>
    </location>
</feature>
<feature type="coiled-coil region" evidence="1">
    <location>
        <begin position="31"/>
        <end position="78"/>
    </location>
</feature>
<dbReference type="Proteomes" id="UP000225277">
    <property type="component" value="Unassembled WGS sequence"/>
</dbReference>
<accession>A0A2D3UZI9</accession>
<protein>
    <submittedName>
        <fullName evidence="3">Uncharacterized protein</fullName>
    </submittedName>
</protein>
<evidence type="ECO:0000313" key="3">
    <source>
        <dbReference type="EMBL" id="CZT23467.1"/>
    </source>
</evidence>
<organism evidence="3 4">
    <name type="scientific">Ramularia collo-cygni</name>
    <dbReference type="NCBI Taxonomy" id="112498"/>
    <lineage>
        <taxon>Eukaryota</taxon>
        <taxon>Fungi</taxon>
        <taxon>Dikarya</taxon>
        <taxon>Ascomycota</taxon>
        <taxon>Pezizomycotina</taxon>
        <taxon>Dothideomycetes</taxon>
        <taxon>Dothideomycetidae</taxon>
        <taxon>Mycosphaerellales</taxon>
        <taxon>Mycosphaerellaceae</taxon>
        <taxon>Ramularia</taxon>
    </lineage>
</organism>
<sequence>MVDYEKLHFRNTLQPLARSRGVKFSSGSMTKARLIAELKALDAKEKEARGEQDTEEAEAEAEAAVELLKQEQKAAKATKAANHYVIRAKDNTFRPYQPGPDSLDFLLRSANPHAASGENNADTYLAAKLVVLLNDAIYQLGLPGFFVHTLPANQFRCLAGGALQAGFVLRINSVEEQNQWENADLMTKMQMASLHWKPQNIGDRDPVMPLHMSHGLTLRLPKSSRSWPSGFPRLEIYDHSRITRKGGVFTPGLYLVPITGTLQCLPAEDWKAACKNAMNGELCLRQDKAMGAVDRRKQLSVDGGDDPVRTLTATITKYMLEAPQDVITLHRLRSWGNWGKLMRLAGLEGKTQACGALDSVAVASVPRRGARTEAEANQKSERQQSKKAKARGMMTRSSIRG</sequence>
<reference evidence="3 4" key="1">
    <citation type="submission" date="2016-03" db="EMBL/GenBank/DDBJ databases">
        <authorList>
            <person name="Ploux O."/>
        </authorList>
    </citation>
    <scope>NUCLEOTIDE SEQUENCE [LARGE SCALE GENOMIC DNA]</scope>
    <source>
        <strain evidence="3 4">URUG2</strain>
    </source>
</reference>
<evidence type="ECO:0000256" key="2">
    <source>
        <dbReference type="SAM" id="MobiDB-lite"/>
    </source>
</evidence>
<proteinExistence type="predicted"/>
<evidence type="ECO:0000313" key="4">
    <source>
        <dbReference type="Proteomes" id="UP000225277"/>
    </source>
</evidence>
<evidence type="ECO:0000256" key="1">
    <source>
        <dbReference type="SAM" id="Coils"/>
    </source>
</evidence>
<keyword evidence="4" id="KW-1185">Reference proteome</keyword>
<dbReference type="RefSeq" id="XP_023630191.1">
    <property type="nucleotide sequence ID" value="XM_023774423.1"/>
</dbReference>